<protein>
    <submittedName>
        <fullName evidence="2">Uncharacterized protein</fullName>
    </submittedName>
</protein>
<keyword evidence="1" id="KW-0472">Membrane</keyword>
<reference evidence="3" key="1">
    <citation type="submission" date="2016-10" db="EMBL/GenBank/DDBJ databases">
        <authorList>
            <person name="Varghese N."/>
            <person name="Submissions S."/>
        </authorList>
    </citation>
    <scope>NUCLEOTIDE SEQUENCE [LARGE SCALE GENOMIC DNA]</scope>
    <source>
        <strain evidence="3">ATCC 700689</strain>
    </source>
</reference>
<evidence type="ECO:0000313" key="2">
    <source>
        <dbReference type="EMBL" id="SDH60771.1"/>
    </source>
</evidence>
<feature type="transmembrane region" description="Helical" evidence="1">
    <location>
        <begin position="6"/>
        <end position="26"/>
    </location>
</feature>
<accession>A0A1G8DT88</accession>
<dbReference type="Proteomes" id="UP000182894">
    <property type="component" value="Unassembled WGS sequence"/>
</dbReference>
<proteinExistence type="predicted"/>
<keyword evidence="3" id="KW-1185">Reference proteome</keyword>
<evidence type="ECO:0000313" key="3">
    <source>
        <dbReference type="Proteomes" id="UP000182894"/>
    </source>
</evidence>
<organism evidence="2 3">
    <name type="scientific">Pseudomonas abietaniphila</name>
    <dbReference type="NCBI Taxonomy" id="89065"/>
    <lineage>
        <taxon>Bacteria</taxon>
        <taxon>Pseudomonadati</taxon>
        <taxon>Pseudomonadota</taxon>
        <taxon>Gammaproteobacteria</taxon>
        <taxon>Pseudomonadales</taxon>
        <taxon>Pseudomonadaceae</taxon>
        <taxon>Pseudomonas</taxon>
    </lineage>
</organism>
<dbReference type="EMBL" id="FNCO01000007">
    <property type="protein sequence ID" value="SDH60771.1"/>
    <property type="molecule type" value="Genomic_DNA"/>
</dbReference>
<name>A0A1G8DT88_9PSED</name>
<dbReference type="RefSeq" id="WP_167362071.1">
    <property type="nucleotide sequence ID" value="NZ_FNCO01000007.1"/>
</dbReference>
<gene>
    <name evidence="2" type="ORF">SAMN05216605_107139</name>
</gene>
<keyword evidence="1" id="KW-0812">Transmembrane</keyword>
<evidence type="ECO:0000256" key="1">
    <source>
        <dbReference type="SAM" id="Phobius"/>
    </source>
</evidence>
<keyword evidence="1" id="KW-1133">Transmembrane helix</keyword>
<sequence>MSLGMTLVMLIVGWLAVAAAMLWGVLRISRRHHPHYRSADAAKMAQVVEHKHRHAAAH</sequence>
<dbReference type="AlphaFoldDB" id="A0A1G8DT88"/>